<dbReference type="AlphaFoldDB" id="A0A0C9T9Z3"/>
<sequence>MLFLPFVLHAGLGLLLFTSRLRRSESGTRALKERLKPTISAALIPMYIDAFYGGAISKSLSRGATYLSRRSAASLAAAQLYASGLIPRRPFQPGDLVIYDPRFTDIIIYVDHCTNPEYDKYWDEVIIEEEPWVWDIPFYFDTNHVRQSAYIDPEDATYSFAQGLSEVPPFPTEEPASQPTRPSRSSKSSRKDTSPRRSSSSKKEHVGRTAKIRKAPKVQKAPKSLRDKLRSRLARIPRGTRRCAALMGGLVLYPVVHFVRIWLLAFIHRHIKPFVVYATTFTAVRVFAMAVERLHINIDPTFAIYTVLFELVL</sequence>
<dbReference type="HOGENOM" id="CLU_888770_0_0_1"/>
<evidence type="ECO:0000256" key="3">
    <source>
        <dbReference type="SAM" id="SignalP"/>
    </source>
</evidence>
<feature type="transmembrane region" description="Helical" evidence="2">
    <location>
        <begin position="274"/>
        <end position="291"/>
    </location>
</feature>
<organism evidence="4 5">
    <name type="scientific">Paxillus involutus ATCC 200175</name>
    <dbReference type="NCBI Taxonomy" id="664439"/>
    <lineage>
        <taxon>Eukaryota</taxon>
        <taxon>Fungi</taxon>
        <taxon>Dikarya</taxon>
        <taxon>Basidiomycota</taxon>
        <taxon>Agaricomycotina</taxon>
        <taxon>Agaricomycetes</taxon>
        <taxon>Agaricomycetidae</taxon>
        <taxon>Boletales</taxon>
        <taxon>Paxilineae</taxon>
        <taxon>Paxillaceae</taxon>
        <taxon>Paxillus</taxon>
    </lineage>
</organism>
<dbReference type="OrthoDB" id="2688641at2759"/>
<keyword evidence="2" id="KW-0472">Membrane</keyword>
<dbReference type="Proteomes" id="UP000053647">
    <property type="component" value="Unassembled WGS sequence"/>
</dbReference>
<feature type="chain" id="PRO_5002204145" evidence="3">
    <location>
        <begin position="27"/>
        <end position="313"/>
    </location>
</feature>
<dbReference type="EMBL" id="KN821306">
    <property type="protein sequence ID" value="KIJ05037.1"/>
    <property type="molecule type" value="Genomic_DNA"/>
</dbReference>
<keyword evidence="3" id="KW-0732">Signal</keyword>
<keyword evidence="5" id="KW-1185">Reference proteome</keyword>
<keyword evidence="2" id="KW-1133">Transmembrane helix</keyword>
<protein>
    <submittedName>
        <fullName evidence="4">Uncharacterized protein</fullName>
    </submittedName>
</protein>
<accession>A0A0C9T9Z3</accession>
<evidence type="ECO:0000313" key="5">
    <source>
        <dbReference type="Proteomes" id="UP000053647"/>
    </source>
</evidence>
<feature type="transmembrane region" description="Helical" evidence="2">
    <location>
        <begin position="244"/>
        <end position="267"/>
    </location>
</feature>
<keyword evidence="2" id="KW-0812">Transmembrane</keyword>
<gene>
    <name evidence="4" type="ORF">PAXINDRAFT_21686</name>
</gene>
<feature type="compositionally biased region" description="Basic and acidic residues" evidence="1">
    <location>
        <begin position="189"/>
        <end position="207"/>
    </location>
</feature>
<feature type="region of interest" description="Disordered" evidence="1">
    <location>
        <begin position="169"/>
        <end position="218"/>
    </location>
</feature>
<evidence type="ECO:0000256" key="1">
    <source>
        <dbReference type="SAM" id="MobiDB-lite"/>
    </source>
</evidence>
<proteinExistence type="predicted"/>
<evidence type="ECO:0000256" key="2">
    <source>
        <dbReference type="SAM" id="Phobius"/>
    </source>
</evidence>
<reference evidence="5" key="2">
    <citation type="submission" date="2015-01" db="EMBL/GenBank/DDBJ databases">
        <title>Evolutionary Origins and Diversification of the Mycorrhizal Mutualists.</title>
        <authorList>
            <consortium name="DOE Joint Genome Institute"/>
            <consortium name="Mycorrhizal Genomics Consortium"/>
            <person name="Kohler A."/>
            <person name="Kuo A."/>
            <person name="Nagy L.G."/>
            <person name="Floudas D."/>
            <person name="Copeland A."/>
            <person name="Barry K.W."/>
            <person name="Cichocki N."/>
            <person name="Veneault-Fourrey C."/>
            <person name="LaButti K."/>
            <person name="Lindquist E.A."/>
            <person name="Lipzen A."/>
            <person name="Lundell T."/>
            <person name="Morin E."/>
            <person name="Murat C."/>
            <person name="Riley R."/>
            <person name="Ohm R."/>
            <person name="Sun H."/>
            <person name="Tunlid A."/>
            <person name="Henrissat B."/>
            <person name="Grigoriev I.V."/>
            <person name="Hibbett D.S."/>
            <person name="Martin F."/>
        </authorList>
    </citation>
    <scope>NUCLEOTIDE SEQUENCE [LARGE SCALE GENOMIC DNA]</scope>
    <source>
        <strain evidence="5">ATCC 200175</strain>
    </source>
</reference>
<name>A0A0C9T9Z3_PAXIN</name>
<feature type="signal peptide" evidence="3">
    <location>
        <begin position="1"/>
        <end position="26"/>
    </location>
</feature>
<evidence type="ECO:0000313" key="4">
    <source>
        <dbReference type="EMBL" id="KIJ05037.1"/>
    </source>
</evidence>
<reference evidence="4 5" key="1">
    <citation type="submission" date="2014-06" db="EMBL/GenBank/DDBJ databases">
        <authorList>
            <consortium name="DOE Joint Genome Institute"/>
            <person name="Kuo A."/>
            <person name="Kohler A."/>
            <person name="Nagy L.G."/>
            <person name="Floudas D."/>
            <person name="Copeland A."/>
            <person name="Barry K.W."/>
            <person name="Cichocki N."/>
            <person name="Veneault-Fourrey C."/>
            <person name="LaButti K."/>
            <person name="Lindquist E.A."/>
            <person name="Lipzen A."/>
            <person name="Lundell T."/>
            <person name="Morin E."/>
            <person name="Murat C."/>
            <person name="Sun H."/>
            <person name="Tunlid A."/>
            <person name="Henrissat B."/>
            <person name="Grigoriev I.V."/>
            <person name="Hibbett D.S."/>
            <person name="Martin F."/>
            <person name="Nordberg H.P."/>
            <person name="Cantor M.N."/>
            <person name="Hua S.X."/>
        </authorList>
    </citation>
    <scope>NUCLEOTIDE SEQUENCE [LARGE SCALE GENOMIC DNA]</scope>
    <source>
        <strain evidence="4 5">ATCC 200175</strain>
    </source>
</reference>
<feature type="compositionally biased region" description="Basic residues" evidence="1">
    <location>
        <begin position="208"/>
        <end position="217"/>
    </location>
</feature>